<organism evidence="2 3">
    <name type="scientific">Roseovarius litorisediminis</name>
    <dbReference type="NCBI Taxonomy" id="1312363"/>
    <lineage>
        <taxon>Bacteria</taxon>
        <taxon>Pseudomonadati</taxon>
        <taxon>Pseudomonadota</taxon>
        <taxon>Alphaproteobacteria</taxon>
        <taxon>Rhodobacterales</taxon>
        <taxon>Roseobacteraceae</taxon>
        <taxon>Roseovarius</taxon>
    </lineage>
</organism>
<evidence type="ECO:0000256" key="1">
    <source>
        <dbReference type="SAM" id="SignalP"/>
    </source>
</evidence>
<evidence type="ECO:0000313" key="2">
    <source>
        <dbReference type="EMBL" id="SLN19578.1"/>
    </source>
</evidence>
<dbReference type="Proteomes" id="UP000193827">
    <property type="component" value="Unassembled WGS sequence"/>
</dbReference>
<evidence type="ECO:0000313" key="3">
    <source>
        <dbReference type="Proteomes" id="UP000193827"/>
    </source>
</evidence>
<reference evidence="2 3" key="1">
    <citation type="submission" date="2017-03" db="EMBL/GenBank/DDBJ databases">
        <authorList>
            <person name="Afonso C.L."/>
            <person name="Miller P.J."/>
            <person name="Scott M.A."/>
            <person name="Spackman E."/>
            <person name="Goraichik I."/>
            <person name="Dimitrov K.M."/>
            <person name="Suarez D.L."/>
            <person name="Swayne D.E."/>
        </authorList>
    </citation>
    <scope>NUCLEOTIDE SEQUENCE [LARGE SCALE GENOMIC DNA]</scope>
    <source>
        <strain evidence="2 3">CECT 8287</strain>
    </source>
</reference>
<gene>
    <name evidence="2" type="ORF">PEL8287_00802</name>
</gene>
<dbReference type="OrthoDB" id="7874348at2"/>
<proteinExistence type="predicted"/>
<sequence length="117" mass="13227">MRKFILLLLILMMAAPAFAEGFAQIKNRDAFVSLVDGRKLTRLGIHLDVMPDGRIEGRAFGRDVSGAWQWKSGYFCRDLYWGSRDLGPNCQAVEIQGKTLRFISDRGQGDHADLILR</sequence>
<protein>
    <recommendedName>
        <fullName evidence="4">Dihydrodipicolinate reductase</fullName>
    </recommendedName>
</protein>
<keyword evidence="1" id="KW-0732">Signal</keyword>
<evidence type="ECO:0008006" key="4">
    <source>
        <dbReference type="Google" id="ProtNLM"/>
    </source>
</evidence>
<accession>A0A1Y5RPQ0</accession>
<dbReference type="RefSeq" id="WP_085891070.1">
    <property type="nucleotide sequence ID" value="NZ_FWFL01000002.1"/>
</dbReference>
<keyword evidence="3" id="KW-1185">Reference proteome</keyword>
<dbReference type="EMBL" id="FWFL01000002">
    <property type="protein sequence ID" value="SLN19578.1"/>
    <property type="molecule type" value="Genomic_DNA"/>
</dbReference>
<name>A0A1Y5RPQ0_9RHOB</name>
<dbReference type="AlphaFoldDB" id="A0A1Y5RPQ0"/>
<feature type="chain" id="PRO_5012870614" description="Dihydrodipicolinate reductase" evidence="1">
    <location>
        <begin position="20"/>
        <end position="117"/>
    </location>
</feature>
<feature type="signal peptide" evidence="1">
    <location>
        <begin position="1"/>
        <end position="19"/>
    </location>
</feature>